<evidence type="ECO:0000313" key="1">
    <source>
        <dbReference type="Ensembl" id="ENSNPEP00000012783.1"/>
    </source>
</evidence>
<keyword evidence="2" id="KW-1185">Reference proteome</keyword>
<reference evidence="1" key="2">
    <citation type="submission" date="2025-09" db="UniProtKB">
        <authorList>
            <consortium name="Ensembl"/>
        </authorList>
    </citation>
    <scope>IDENTIFICATION</scope>
</reference>
<name>A0A8C7EDS7_NOTPE</name>
<sequence>VLPVEPIRFVARDKELGAVSVGARVGHGQQSCEHKVLVVKLLPVDGFASSAVVVGEVASLTHELGNDAVEAAPFEAKAFLVGAKAAEILCWERGRGESRGAKQRPGEGDALLTHVFGNAAALGFKFLRAHNIQRDLK</sequence>
<dbReference type="Ensembl" id="ENSNPET00000013096.1">
    <property type="protein sequence ID" value="ENSNPEP00000012783.1"/>
    <property type="gene ID" value="ENSNPEG00000009549.1"/>
</dbReference>
<reference evidence="1" key="1">
    <citation type="submission" date="2025-08" db="UniProtKB">
        <authorList>
            <consortium name="Ensembl"/>
        </authorList>
    </citation>
    <scope>IDENTIFICATION</scope>
</reference>
<accession>A0A8C7EDS7</accession>
<proteinExistence type="predicted"/>
<protein>
    <submittedName>
        <fullName evidence="1">Uncharacterized protein</fullName>
    </submittedName>
</protein>
<evidence type="ECO:0000313" key="2">
    <source>
        <dbReference type="Proteomes" id="UP000694420"/>
    </source>
</evidence>
<dbReference type="AlphaFoldDB" id="A0A8C7EDS7"/>
<organism evidence="1 2">
    <name type="scientific">Nothoprocta perdicaria</name>
    <name type="common">Chilean tinamou</name>
    <name type="synonym">Crypturus perdicarius</name>
    <dbReference type="NCBI Taxonomy" id="30464"/>
    <lineage>
        <taxon>Eukaryota</taxon>
        <taxon>Metazoa</taxon>
        <taxon>Chordata</taxon>
        <taxon>Craniata</taxon>
        <taxon>Vertebrata</taxon>
        <taxon>Euteleostomi</taxon>
        <taxon>Archelosauria</taxon>
        <taxon>Archosauria</taxon>
        <taxon>Dinosauria</taxon>
        <taxon>Saurischia</taxon>
        <taxon>Theropoda</taxon>
        <taxon>Coelurosauria</taxon>
        <taxon>Aves</taxon>
        <taxon>Palaeognathae</taxon>
        <taxon>Tinamiformes</taxon>
        <taxon>Tinamidae</taxon>
        <taxon>Nothoprocta</taxon>
    </lineage>
</organism>
<dbReference type="Proteomes" id="UP000694420">
    <property type="component" value="Unplaced"/>
</dbReference>